<dbReference type="Pfam" id="PF00227">
    <property type="entry name" value="Proteasome"/>
    <property type="match status" value="1"/>
</dbReference>
<dbReference type="Proteomes" id="UP000315496">
    <property type="component" value="Chromosome 2"/>
</dbReference>
<evidence type="ECO:0000313" key="4">
    <source>
        <dbReference type="EMBL" id="TNJ28104.1"/>
    </source>
</evidence>
<comment type="similarity">
    <text evidence="2">Belongs to the peptidase T1A family.</text>
</comment>
<dbReference type="GO" id="GO:0019773">
    <property type="term" value="C:proteasome core complex, alpha-subunit complex"/>
    <property type="evidence" value="ECO:0007669"/>
    <property type="project" value="UniProtKB-UniRule"/>
</dbReference>
<dbReference type="InterPro" id="IPR050115">
    <property type="entry name" value="Proteasome_alpha"/>
</dbReference>
<dbReference type="OrthoDB" id="431557at2759"/>
<dbReference type="Gene3D" id="3.60.20.10">
    <property type="entry name" value="Glutamine Phosphoribosylpyrophosphate, subunit 1, domain 1"/>
    <property type="match status" value="1"/>
</dbReference>
<keyword evidence="1 2" id="KW-0647">Proteasome</keyword>
<evidence type="ECO:0000256" key="1">
    <source>
        <dbReference type="ARBA" id="ARBA00022942"/>
    </source>
</evidence>
<dbReference type="InterPro" id="IPR000426">
    <property type="entry name" value="Proteasome_asu_N"/>
</dbReference>
<dbReference type="PANTHER" id="PTHR11599">
    <property type="entry name" value="PROTEASOME SUBUNIT ALPHA/BETA"/>
    <property type="match status" value="1"/>
</dbReference>
<feature type="domain" description="Proteasome alpha-type subunits" evidence="3">
    <location>
        <begin position="3"/>
        <end position="25"/>
    </location>
</feature>
<dbReference type="InterPro" id="IPR029055">
    <property type="entry name" value="Ntn_hydrolases_N"/>
</dbReference>
<proteinExistence type="inferred from homology"/>
<dbReference type="FunFam" id="3.60.20.10:FF:000063">
    <property type="entry name" value="Proteasome subunit alpha type"/>
    <property type="match status" value="1"/>
</dbReference>
<dbReference type="InterPro" id="IPR023332">
    <property type="entry name" value="Proteasome_alpha-type"/>
</dbReference>
<dbReference type="Pfam" id="PF10584">
    <property type="entry name" value="Proteasome_A_N"/>
    <property type="match status" value="1"/>
</dbReference>
<dbReference type="InterPro" id="IPR001353">
    <property type="entry name" value="Proteasome_sua/b"/>
</dbReference>
<name>A0A4Z1SQH0_GIAMU</name>
<accession>A0A4Z1SQH0</accession>
<dbReference type="SUPFAM" id="SSF56235">
    <property type="entry name" value="N-terminal nucleophile aminohydrolases (Ntn hydrolases)"/>
    <property type="match status" value="1"/>
</dbReference>
<dbReference type="EMBL" id="VDLU01000002">
    <property type="protein sequence ID" value="TNJ28104.1"/>
    <property type="molecule type" value="Genomic_DNA"/>
</dbReference>
<organism evidence="4 5">
    <name type="scientific">Giardia muris</name>
    <dbReference type="NCBI Taxonomy" id="5742"/>
    <lineage>
        <taxon>Eukaryota</taxon>
        <taxon>Metamonada</taxon>
        <taxon>Diplomonadida</taxon>
        <taxon>Hexamitidae</taxon>
        <taxon>Giardiinae</taxon>
        <taxon>Giardia</taxon>
    </lineage>
</organism>
<dbReference type="PROSITE" id="PS51475">
    <property type="entry name" value="PROTEASOME_ALPHA_2"/>
    <property type="match status" value="1"/>
</dbReference>
<dbReference type="GO" id="GO:0006511">
    <property type="term" value="P:ubiquitin-dependent protein catabolic process"/>
    <property type="evidence" value="ECO:0007669"/>
    <property type="project" value="InterPro"/>
</dbReference>
<dbReference type="SMART" id="SM00948">
    <property type="entry name" value="Proteasome_A_N"/>
    <property type="match status" value="1"/>
</dbReference>
<sequence>MSYDGDVSVFSPTGKVYQISYAMEAPNLGTPTVGLTSKTHVVLVAIRRQTGPLNAYQSKLFEVDKHVGICISGIYADARKMLRLLRDECTEYSYTFDQPHPIAPLIAKLADDAQARTQLAGYRPYGASLLIGGIDTHDSKKVPCLFTLTPDACFREYRAVALGNGSQTINTRLRSFVNALEGASLEELIRIGIESIGSGLRDARPTTENVSIAVLSCADAAFRMLTQEEVTPYIEAFNAAHPRTNFEEDSDNLD</sequence>
<comment type="caution">
    <text evidence="4">The sequence shown here is derived from an EMBL/GenBank/DDBJ whole genome shotgun (WGS) entry which is preliminary data.</text>
</comment>
<dbReference type="VEuPathDB" id="GiardiaDB:GMRT_15168"/>
<dbReference type="AlphaFoldDB" id="A0A4Z1SQH0"/>
<evidence type="ECO:0000256" key="2">
    <source>
        <dbReference type="PROSITE-ProRule" id="PRU00808"/>
    </source>
</evidence>
<gene>
    <name evidence="4" type="ORF">GMRT_15168</name>
</gene>
<evidence type="ECO:0000259" key="3">
    <source>
        <dbReference type="SMART" id="SM00948"/>
    </source>
</evidence>
<protein>
    <submittedName>
        <fullName evidence="4">20S proteasome alpha subunit 6</fullName>
    </submittedName>
</protein>
<reference evidence="4 5" key="1">
    <citation type="submission" date="2019-05" db="EMBL/GenBank/DDBJ databases">
        <title>The compact genome of Giardia muris reveals important steps in the evolution of intestinal protozoan parasites.</title>
        <authorList>
            <person name="Xu F."/>
            <person name="Jimenez-Gonzalez A."/>
            <person name="Einarsson E."/>
            <person name="Astvaldsson A."/>
            <person name="Peirasmaki D."/>
            <person name="Eckmann L."/>
            <person name="Andersson J.O."/>
            <person name="Svard S.G."/>
            <person name="Jerlstrom-Hultqvist J."/>
        </authorList>
    </citation>
    <scope>NUCLEOTIDE SEQUENCE [LARGE SCALE GENOMIC DNA]</scope>
    <source>
        <strain evidence="4 5">Roberts-Thomson</strain>
    </source>
</reference>
<keyword evidence="5" id="KW-1185">Reference proteome</keyword>
<evidence type="ECO:0000313" key="5">
    <source>
        <dbReference type="Proteomes" id="UP000315496"/>
    </source>
</evidence>